<dbReference type="EMBL" id="WOSY01000008">
    <property type="protein sequence ID" value="NHN89010.1"/>
    <property type="molecule type" value="Genomic_DNA"/>
</dbReference>
<keyword evidence="5 10" id="KW-0328">Glycosyltransferase</keyword>
<keyword evidence="6 10" id="KW-0808">Transferase</keyword>
<comment type="caution">
    <text evidence="11">The sequence shown here is derived from an EMBL/GenBank/DDBJ whole genome shotgun (WGS) entry which is preliminary data.</text>
</comment>
<dbReference type="GO" id="GO:0004134">
    <property type="term" value="F:4-alpha-glucanotransferase activity"/>
    <property type="evidence" value="ECO:0007669"/>
    <property type="project" value="UniProtKB-EC"/>
</dbReference>
<keyword evidence="7 10" id="KW-0119">Carbohydrate metabolism</keyword>
<accession>A0ABX0K171</accession>
<evidence type="ECO:0000256" key="10">
    <source>
        <dbReference type="RuleBase" id="RU361207"/>
    </source>
</evidence>
<evidence type="ECO:0000313" key="11">
    <source>
        <dbReference type="EMBL" id="NHN89010.1"/>
    </source>
</evidence>
<dbReference type="SUPFAM" id="SSF51445">
    <property type="entry name" value="(Trans)glycosidases"/>
    <property type="match status" value="1"/>
</dbReference>
<dbReference type="EC" id="2.4.1.25" evidence="3 10"/>
<dbReference type="PANTHER" id="PTHR32438:SF5">
    <property type="entry name" value="4-ALPHA-GLUCANOTRANSFERASE DPE1, CHLOROPLASTIC_AMYLOPLASTIC"/>
    <property type="match status" value="1"/>
</dbReference>
<evidence type="ECO:0000256" key="5">
    <source>
        <dbReference type="ARBA" id="ARBA00022676"/>
    </source>
</evidence>
<organism evidence="11 12">
    <name type="scientific">Acetobacter conturbans</name>
    <dbReference type="NCBI Taxonomy" id="1737472"/>
    <lineage>
        <taxon>Bacteria</taxon>
        <taxon>Pseudomonadati</taxon>
        <taxon>Pseudomonadota</taxon>
        <taxon>Alphaproteobacteria</taxon>
        <taxon>Acetobacterales</taxon>
        <taxon>Acetobacteraceae</taxon>
        <taxon>Acetobacter</taxon>
    </lineage>
</organism>
<comment type="similarity">
    <text evidence="2 10">Belongs to the disproportionating enzyme family.</text>
</comment>
<evidence type="ECO:0000256" key="7">
    <source>
        <dbReference type="ARBA" id="ARBA00023277"/>
    </source>
</evidence>
<evidence type="ECO:0000256" key="6">
    <source>
        <dbReference type="ARBA" id="ARBA00022679"/>
    </source>
</evidence>
<dbReference type="NCBIfam" id="TIGR00217">
    <property type="entry name" value="malQ"/>
    <property type="match status" value="1"/>
</dbReference>
<dbReference type="InterPro" id="IPR003385">
    <property type="entry name" value="Glyco_hydro_77"/>
</dbReference>
<dbReference type="PANTHER" id="PTHR32438">
    <property type="entry name" value="4-ALPHA-GLUCANOTRANSFERASE DPE1, CHLOROPLASTIC/AMYLOPLASTIC"/>
    <property type="match status" value="1"/>
</dbReference>
<proteinExistence type="inferred from homology"/>
<name>A0ABX0K171_9PROT</name>
<evidence type="ECO:0000256" key="3">
    <source>
        <dbReference type="ARBA" id="ARBA00012560"/>
    </source>
</evidence>
<comment type="catalytic activity">
    <reaction evidence="1 10">
        <text>Transfers a segment of a (1-&gt;4)-alpha-D-glucan to a new position in an acceptor, which may be glucose or a (1-&gt;4)-alpha-D-glucan.</text>
        <dbReference type="EC" id="2.4.1.25"/>
    </reaction>
</comment>
<sequence>MSEQRLARQAARVGLQVNWQDAQGCKRRVSADTLHRLIPLLEAIPGPSGTPSMLVTEVGLATPIPLHGKSHAKETATSPPFVLTLEDGRRIEGRLRVNRDGCLVLPHVTETGYHTLAFGAQEIPVAVAPAKAPPIPHRSWGVAAQIYGLRTRGDGGIGHLGAVGDLARRIGKAGGDALMLSPMHAMFTARADHYSPYSPSNRMFLNILLADPGCLFDSATILAACKQARIKATDLHRLETAALTDWPHAAPLRLKLFRALYDHHIAGSPPKSFTTFVNTGGTPLLCHAIFEALHAQALLRGPRGGDWRLWPLPLRRPDTPEVSRFARDMGVEIDFHRFLQWLARCSLQSAHNEAHKGGMRVGLIGDLAVGVDPTGSECWCHQDNHLTEISIGAPPDALSPTGQNWGLTTFSPRALVASGYHSFIAMLRANFAHVDGLRIDHVMEFERLWIIPRGGSSDDGAYLSYPRTDLLRLAALEASRAHAILIGEDLGTVDPSFREDMAHHGLAGMNVLPFQRDAAGAFIPASQWSKTAVGLTTTHDLPPLARWWQGMDLQPTRNTTSTEPETPQAVRAHDRCALWGVMTKGMAKEPAPSTAGTAAFVDRAVEFVAETPCPLVVLPLEDLAVLTQQPNVPGTTTTHPNWQHRYPAPARALLARRGVSRRLTILSTARPRPDLP</sequence>
<evidence type="ECO:0000256" key="9">
    <source>
        <dbReference type="ARBA" id="ARBA00031501"/>
    </source>
</evidence>
<evidence type="ECO:0000256" key="2">
    <source>
        <dbReference type="ARBA" id="ARBA00005684"/>
    </source>
</evidence>
<dbReference type="Proteomes" id="UP000631653">
    <property type="component" value="Unassembled WGS sequence"/>
</dbReference>
<evidence type="ECO:0000256" key="4">
    <source>
        <dbReference type="ARBA" id="ARBA00020295"/>
    </source>
</evidence>
<dbReference type="InterPro" id="IPR017853">
    <property type="entry name" value="GH"/>
</dbReference>
<evidence type="ECO:0000256" key="8">
    <source>
        <dbReference type="ARBA" id="ARBA00031423"/>
    </source>
</evidence>
<evidence type="ECO:0000256" key="1">
    <source>
        <dbReference type="ARBA" id="ARBA00000439"/>
    </source>
</evidence>
<dbReference type="RefSeq" id="WP_173570314.1">
    <property type="nucleotide sequence ID" value="NZ_WOSY01000008.1"/>
</dbReference>
<evidence type="ECO:0000313" key="12">
    <source>
        <dbReference type="Proteomes" id="UP000631653"/>
    </source>
</evidence>
<gene>
    <name evidence="11" type="primary">malQ</name>
    <name evidence="11" type="ORF">GOB81_10245</name>
</gene>
<dbReference type="Gene3D" id="3.20.20.80">
    <property type="entry name" value="Glycosidases"/>
    <property type="match status" value="1"/>
</dbReference>
<keyword evidence="12" id="KW-1185">Reference proteome</keyword>
<protein>
    <recommendedName>
        <fullName evidence="4 10">4-alpha-glucanotransferase</fullName>
        <ecNumber evidence="3 10">2.4.1.25</ecNumber>
    </recommendedName>
    <alternativeName>
        <fullName evidence="8 10">Amylomaltase</fullName>
    </alternativeName>
    <alternativeName>
        <fullName evidence="9 10">Disproportionating enzyme</fullName>
    </alternativeName>
</protein>
<dbReference type="Pfam" id="PF02446">
    <property type="entry name" value="Glyco_hydro_77"/>
    <property type="match status" value="1"/>
</dbReference>
<reference evidence="11 12" key="1">
    <citation type="journal article" date="2020" name="Int. J. Syst. Evol. Microbiol.">
        <title>Novel acetic acid bacteria from cider fermentations: Acetobacter conturbans sp. nov. and Acetobacter fallax sp. nov.</title>
        <authorList>
            <person name="Sombolestani A.S."/>
            <person name="Cleenwerck I."/>
            <person name="Cnockaert M."/>
            <person name="Borremans W."/>
            <person name="Wieme A.D."/>
            <person name="De Vuyst L."/>
            <person name="Vandamme P."/>
        </authorList>
    </citation>
    <scope>NUCLEOTIDE SEQUENCE [LARGE SCALE GENOMIC DNA]</scope>
    <source>
        <strain evidence="11 12">LMG 1627</strain>
    </source>
</reference>